<dbReference type="Pfam" id="PF00249">
    <property type="entry name" value="Myb_DNA-binding"/>
    <property type="match status" value="1"/>
</dbReference>
<comment type="caution">
    <text evidence="2">The sequence shown here is derived from an EMBL/GenBank/DDBJ whole genome shotgun (WGS) entry which is preliminary data.</text>
</comment>
<sequence length="119" mass="14652">MELFTVYLYINYKRTVTHSNTSFFEQQLQQINLIFQIQQLQNELQNYKTSSQKKKRWTKQEDESLIQQIKLFGINECKKIQINGKTTNQIYFRLRYLKEAYLQNKGRKDLQWLRQFETE</sequence>
<proteinExistence type="predicted"/>
<gene>
    <name evidence="2" type="ORF">HINF_LOCUS11465</name>
    <name evidence="3" type="ORF">HINF_LOCUS40409</name>
</gene>
<dbReference type="Gene3D" id="1.10.10.60">
    <property type="entry name" value="Homeodomain-like"/>
    <property type="match status" value="1"/>
</dbReference>
<dbReference type="InterPro" id="IPR009057">
    <property type="entry name" value="Homeodomain-like_sf"/>
</dbReference>
<evidence type="ECO:0000313" key="3">
    <source>
        <dbReference type="EMBL" id="CAL6044127.1"/>
    </source>
</evidence>
<evidence type="ECO:0000313" key="2">
    <source>
        <dbReference type="EMBL" id="CAI9923820.1"/>
    </source>
</evidence>
<accession>A0AA86NS31</accession>
<reference evidence="2" key="1">
    <citation type="submission" date="2023-06" db="EMBL/GenBank/DDBJ databases">
        <authorList>
            <person name="Kurt Z."/>
        </authorList>
    </citation>
    <scope>NUCLEOTIDE SEQUENCE</scope>
</reference>
<dbReference type="SUPFAM" id="SSF46689">
    <property type="entry name" value="Homeodomain-like"/>
    <property type="match status" value="1"/>
</dbReference>
<dbReference type="AlphaFoldDB" id="A0AA86NS31"/>
<organism evidence="2">
    <name type="scientific">Hexamita inflata</name>
    <dbReference type="NCBI Taxonomy" id="28002"/>
    <lineage>
        <taxon>Eukaryota</taxon>
        <taxon>Metamonada</taxon>
        <taxon>Diplomonadida</taxon>
        <taxon>Hexamitidae</taxon>
        <taxon>Hexamitinae</taxon>
        <taxon>Hexamita</taxon>
    </lineage>
</organism>
<dbReference type="CDD" id="cd00167">
    <property type="entry name" value="SANT"/>
    <property type="match status" value="1"/>
</dbReference>
<protein>
    <submittedName>
        <fullName evidence="2">SANT/Myb domain</fullName>
    </submittedName>
    <submittedName>
        <fullName evidence="3">SANT/Myb_domain</fullName>
    </submittedName>
</protein>
<evidence type="ECO:0000313" key="4">
    <source>
        <dbReference type="Proteomes" id="UP001642409"/>
    </source>
</evidence>
<evidence type="ECO:0000259" key="1">
    <source>
        <dbReference type="Pfam" id="PF00249"/>
    </source>
</evidence>
<dbReference type="Proteomes" id="UP001642409">
    <property type="component" value="Unassembled WGS sequence"/>
</dbReference>
<reference evidence="3 4" key="2">
    <citation type="submission" date="2024-07" db="EMBL/GenBank/DDBJ databases">
        <authorList>
            <person name="Akdeniz Z."/>
        </authorList>
    </citation>
    <scope>NUCLEOTIDE SEQUENCE [LARGE SCALE GENOMIC DNA]</scope>
</reference>
<dbReference type="EMBL" id="CATOUU010000295">
    <property type="protein sequence ID" value="CAI9923820.1"/>
    <property type="molecule type" value="Genomic_DNA"/>
</dbReference>
<feature type="domain" description="Myb-like" evidence="1">
    <location>
        <begin position="54"/>
        <end position="97"/>
    </location>
</feature>
<dbReference type="InterPro" id="IPR001005">
    <property type="entry name" value="SANT/Myb"/>
</dbReference>
<dbReference type="EMBL" id="CAXDID020000159">
    <property type="protein sequence ID" value="CAL6044127.1"/>
    <property type="molecule type" value="Genomic_DNA"/>
</dbReference>
<name>A0AA86NS31_9EUKA</name>
<keyword evidence="4" id="KW-1185">Reference proteome</keyword>